<feature type="transmembrane region" description="Helical" evidence="7">
    <location>
        <begin position="104"/>
        <end position="124"/>
    </location>
</feature>
<dbReference type="Proteomes" id="UP001500979">
    <property type="component" value="Unassembled WGS sequence"/>
</dbReference>
<gene>
    <name evidence="8" type="ORF">GCM10010470_31040</name>
</gene>
<comment type="caution">
    <text evidence="8">The sequence shown here is derived from an EMBL/GenBank/DDBJ whole genome shotgun (WGS) entry which is preliminary data.</text>
</comment>
<evidence type="ECO:0000256" key="6">
    <source>
        <dbReference type="ARBA" id="ARBA00023136"/>
    </source>
</evidence>
<keyword evidence="4 7" id="KW-0812">Transmembrane</keyword>
<feature type="transmembrane region" description="Helical" evidence="7">
    <location>
        <begin position="75"/>
        <end position="98"/>
    </location>
</feature>
<evidence type="ECO:0000256" key="3">
    <source>
        <dbReference type="ARBA" id="ARBA00022475"/>
    </source>
</evidence>
<evidence type="ECO:0000256" key="1">
    <source>
        <dbReference type="ARBA" id="ARBA00004651"/>
    </source>
</evidence>
<dbReference type="RefSeq" id="WP_344680376.1">
    <property type="nucleotide sequence ID" value="NZ_BAAAUX010000014.1"/>
</dbReference>
<feature type="transmembrane region" description="Helical" evidence="7">
    <location>
        <begin position="7"/>
        <end position="25"/>
    </location>
</feature>
<keyword evidence="6 7" id="KW-0472">Membrane</keyword>
<evidence type="ECO:0000256" key="2">
    <source>
        <dbReference type="ARBA" id="ARBA00006679"/>
    </source>
</evidence>
<proteinExistence type="inferred from homology"/>
<keyword evidence="5 7" id="KW-1133">Transmembrane helix</keyword>
<dbReference type="InterPro" id="IPR032808">
    <property type="entry name" value="DoxX"/>
</dbReference>
<comment type="similarity">
    <text evidence="2">Belongs to the DoxX family.</text>
</comment>
<evidence type="ECO:0000313" key="9">
    <source>
        <dbReference type="Proteomes" id="UP001500979"/>
    </source>
</evidence>
<evidence type="ECO:0000313" key="8">
    <source>
        <dbReference type="EMBL" id="GAA2793947.1"/>
    </source>
</evidence>
<dbReference type="PANTHER" id="PTHR33452:SF1">
    <property type="entry name" value="INNER MEMBRANE PROTEIN YPHA-RELATED"/>
    <property type="match status" value="1"/>
</dbReference>
<evidence type="ECO:0000256" key="7">
    <source>
        <dbReference type="SAM" id="Phobius"/>
    </source>
</evidence>
<protein>
    <submittedName>
        <fullName evidence="8">DoxX family protein</fullName>
    </submittedName>
</protein>
<feature type="transmembrane region" description="Helical" evidence="7">
    <location>
        <begin position="45"/>
        <end position="68"/>
    </location>
</feature>
<organism evidence="8 9">
    <name type="scientific">Saccharopolyspora taberi</name>
    <dbReference type="NCBI Taxonomy" id="60895"/>
    <lineage>
        <taxon>Bacteria</taxon>
        <taxon>Bacillati</taxon>
        <taxon>Actinomycetota</taxon>
        <taxon>Actinomycetes</taxon>
        <taxon>Pseudonocardiales</taxon>
        <taxon>Pseudonocardiaceae</taxon>
        <taxon>Saccharopolyspora</taxon>
    </lineage>
</organism>
<comment type="subcellular location">
    <subcellularLocation>
        <location evidence="1">Cell membrane</location>
        <topology evidence="1">Multi-pass membrane protein</topology>
    </subcellularLocation>
</comment>
<evidence type="ECO:0000256" key="5">
    <source>
        <dbReference type="ARBA" id="ARBA00022989"/>
    </source>
</evidence>
<dbReference type="EMBL" id="BAAAUX010000014">
    <property type="protein sequence ID" value="GAA2793947.1"/>
    <property type="molecule type" value="Genomic_DNA"/>
</dbReference>
<evidence type="ECO:0000256" key="4">
    <source>
        <dbReference type="ARBA" id="ARBA00022692"/>
    </source>
</evidence>
<keyword evidence="3" id="KW-1003">Cell membrane</keyword>
<dbReference type="InterPro" id="IPR051907">
    <property type="entry name" value="DoxX-like_oxidoreductase"/>
</dbReference>
<keyword evidence="9" id="KW-1185">Reference proteome</keyword>
<reference evidence="8 9" key="1">
    <citation type="journal article" date="2019" name="Int. J. Syst. Evol. Microbiol.">
        <title>The Global Catalogue of Microorganisms (GCM) 10K type strain sequencing project: providing services to taxonomists for standard genome sequencing and annotation.</title>
        <authorList>
            <consortium name="The Broad Institute Genomics Platform"/>
            <consortium name="The Broad Institute Genome Sequencing Center for Infectious Disease"/>
            <person name="Wu L."/>
            <person name="Ma J."/>
        </authorList>
    </citation>
    <scope>NUCLEOTIDE SEQUENCE [LARGE SCALE GENOMIC DNA]</scope>
    <source>
        <strain evidence="8 9">JCM 9383</strain>
    </source>
</reference>
<name>A0ABN3VD87_9PSEU</name>
<dbReference type="PANTHER" id="PTHR33452">
    <property type="entry name" value="OXIDOREDUCTASE CATD-RELATED"/>
    <property type="match status" value="1"/>
</dbReference>
<accession>A0ABN3VD87</accession>
<dbReference type="Pfam" id="PF07681">
    <property type="entry name" value="DoxX"/>
    <property type="match status" value="1"/>
</dbReference>
<sequence length="137" mass="14124">MDIARDLFAFVGRLGIGIIFVAHGLQKLTTMGISGVAQGFETAGIPLPVISAWYNVLVELIGGVLLIIGLALPLVGVLLAINMAGALVFVHLAGGLFLPTGFEYVLALGVAALAIGFNGGRWAVDKLIFGRRAPAGV</sequence>